<dbReference type="SUPFAM" id="SSF51695">
    <property type="entry name" value="PLC-like phosphodiesterases"/>
    <property type="match status" value="1"/>
</dbReference>
<dbReference type="GO" id="GO:0006629">
    <property type="term" value="P:lipid metabolic process"/>
    <property type="evidence" value="ECO:0007669"/>
    <property type="project" value="InterPro"/>
</dbReference>
<protein>
    <submittedName>
        <fullName evidence="2">Glycerophosphoryl diester phosphodiesterase</fullName>
    </submittedName>
</protein>
<feature type="domain" description="GP-PDE" evidence="1">
    <location>
        <begin position="13"/>
        <end position="236"/>
    </location>
</feature>
<reference evidence="2 3" key="1">
    <citation type="submission" date="2006-10" db="EMBL/GenBank/DDBJ databases">
        <title>Complete sequence of Methanosaeta thermophila PT.</title>
        <authorList>
            <consortium name="US DOE Joint Genome Institute"/>
            <person name="Copeland A."/>
            <person name="Lucas S."/>
            <person name="Lapidus A."/>
            <person name="Barry K."/>
            <person name="Detter J.C."/>
            <person name="Glavina del Rio T."/>
            <person name="Hammon N."/>
            <person name="Israni S."/>
            <person name="Pitluck S."/>
            <person name="Chain P."/>
            <person name="Malfatti S."/>
            <person name="Shin M."/>
            <person name="Vergez L."/>
            <person name="Schmutz J."/>
            <person name="Larimer F."/>
            <person name="Land M."/>
            <person name="Hauser L."/>
            <person name="Kyrpides N."/>
            <person name="Kim E."/>
            <person name="Smith K.S."/>
            <person name="Ingram-Smith C."/>
            <person name="Richardson P."/>
        </authorList>
    </citation>
    <scope>NUCLEOTIDE SEQUENCE [LARGE SCALE GENOMIC DNA]</scope>
    <source>
        <strain evidence="3">DSM 6194 / JCM 14653 / NBRC 101360 / PT</strain>
    </source>
</reference>
<dbReference type="Pfam" id="PF03009">
    <property type="entry name" value="GDPD"/>
    <property type="match status" value="2"/>
</dbReference>
<proteinExistence type="predicted"/>
<dbReference type="GO" id="GO:0008081">
    <property type="term" value="F:phosphoric diester hydrolase activity"/>
    <property type="evidence" value="ECO:0007669"/>
    <property type="project" value="InterPro"/>
</dbReference>
<dbReference type="Proteomes" id="UP000000674">
    <property type="component" value="Chromosome"/>
</dbReference>
<evidence type="ECO:0000313" key="3">
    <source>
        <dbReference type="Proteomes" id="UP000000674"/>
    </source>
</evidence>
<dbReference type="Pfam" id="PF04071">
    <property type="entry name" value="zf-like"/>
    <property type="match status" value="1"/>
</dbReference>
<dbReference type="Gene3D" id="3.20.20.190">
    <property type="entry name" value="Phosphatidylinositol (PI) phosphodiesterase"/>
    <property type="match status" value="1"/>
</dbReference>
<dbReference type="InterPro" id="IPR007212">
    <property type="entry name" value="Zf-like"/>
</dbReference>
<dbReference type="HOGENOM" id="CLU_030006_3_6_2"/>
<evidence type="ECO:0000259" key="1">
    <source>
        <dbReference type="PROSITE" id="PS51704"/>
    </source>
</evidence>
<dbReference type="STRING" id="349307.Mthe_0101"/>
<accession>A0B5C9</accession>
<dbReference type="PANTHER" id="PTHR46211">
    <property type="entry name" value="GLYCEROPHOSPHORYL DIESTER PHOSPHODIESTERASE"/>
    <property type="match status" value="1"/>
</dbReference>
<organism evidence="2 3">
    <name type="scientific">Methanothrix thermoacetophila (strain DSM 6194 / JCM 14653 / NBRC 101360 / PT)</name>
    <name type="common">Methanosaeta thermophila</name>
    <dbReference type="NCBI Taxonomy" id="349307"/>
    <lineage>
        <taxon>Archaea</taxon>
        <taxon>Methanobacteriati</taxon>
        <taxon>Methanobacteriota</taxon>
        <taxon>Stenosarchaea group</taxon>
        <taxon>Methanomicrobia</taxon>
        <taxon>Methanotrichales</taxon>
        <taxon>Methanotrichaceae</taxon>
        <taxon>Methanothrix</taxon>
    </lineage>
</organism>
<evidence type="ECO:0000313" key="2">
    <source>
        <dbReference type="EMBL" id="ABK13903.1"/>
    </source>
</evidence>
<dbReference type="AlphaFoldDB" id="A0B5C9"/>
<gene>
    <name evidence="2" type="ordered locus">Mthe_0101</name>
</gene>
<dbReference type="InterPro" id="IPR030395">
    <property type="entry name" value="GP_PDE_dom"/>
</dbReference>
<dbReference type="PANTHER" id="PTHR46211:SF1">
    <property type="entry name" value="GLYCEROPHOSPHODIESTER PHOSPHODIESTERASE, CYTOPLASMIC"/>
    <property type="match status" value="1"/>
</dbReference>
<dbReference type="KEGG" id="mtp:Mthe_0101"/>
<dbReference type="PROSITE" id="PS51704">
    <property type="entry name" value="GP_PDE"/>
    <property type="match status" value="1"/>
</dbReference>
<keyword evidence="3" id="KW-1185">Reference proteome</keyword>
<dbReference type="InterPro" id="IPR017946">
    <property type="entry name" value="PLC-like_Pdiesterase_TIM-brl"/>
</dbReference>
<sequence>MEYTWLHHTRSMVSLIGHRGAPALAPENTLQGIRKAHSCGADMVEMDVRLSSDGVLVLMHDETVDRTTNGSGRVEDLSIGELRGLDAGGEPVPTLKEALRLAEVLGIQPIVEMKEEGLEELLLEELVGLNAVVTSFYHRSVLELSELLREKKGAEGIKTGIIISSLPVNPVDLALDAHADAIFPKRVSPNIFKIAHKSGLKVYPWTVNTPERAAWLLRLGADGIVTDDPCAIRDVLKAPPRNTGQENCEYYPCHHFEGQDCTHCFCPLYPCKDPELGRFVRTKRGKRFWSCIDCVLVHIPEVARYLEANPDAGTEELKNFLGTTGRGCFRRADRAGKGTGS</sequence>
<name>A0B5C9_METTP</name>
<dbReference type="EMBL" id="CP000477">
    <property type="protein sequence ID" value="ABK13903.1"/>
    <property type="molecule type" value="Genomic_DNA"/>
</dbReference>